<dbReference type="Proteomes" id="UP000596660">
    <property type="component" value="Unplaced"/>
</dbReference>
<proteinExistence type="inferred from homology"/>
<dbReference type="InterPro" id="IPR027113">
    <property type="entry name" value="Transc_fact_NFYB/HAP3"/>
</dbReference>
<evidence type="ECO:0000256" key="2">
    <source>
        <dbReference type="ARBA" id="ARBA00023015"/>
    </source>
</evidence>
<reference evidence="5" key="2">
    <citation type="submission" date="2021-03" db="UniProtKB">
        <authorList>
            <consortium name="EnsemblPlants"/>
        </authorList>
    </citation>
    <scope>IDENTIFICATION</scope>
</reference>
<feature type="domain" description="Transcription factor CBF/NF-Y/archaeal histone" evidence="4">
    <location>
        <begin position="1"/>
        <end position="55"/>
    </location>
</feature>
<evidence type="ECO:0000259" key="4">
    <source>
        <dbReference type="Pfam" id="PF00808"/>
    </source>
</evidence>
<keyword evidence="6" id="KW-1185">Reference proteome</keyword>
<dbReference type="GO" id="GO:0046982">
    <property type="term" value="F:protein heterodimerization activity"/>
    <property type="evidence" value="ECO:0007669"/>
    <property type="project" value="InterPro"/>
</dbReference>
<dbReference type="PANTHER" id="PTHR11064:SF196">
    <property type="entry name" value="NUCLEAR TRANSCRIPTION FACTOR Y SUBUNIT B-6"/>
    <property type="match status" value="1"/>
</dbReference>
<dbReference type="Pfam" id="PF00808">
    <property type="entry name" value="CBFD_NFYB_HMF"/>
    <property type="match status" value="1"/>
</dbReference>
<accession>A0A803MBA6</accession>
<organism evidence="5 6">
    <name type="scientific">Chenopodium quinoa</name>
    <name type="common">Quinoa</name>
    <dbReference type="NCBI Taxonomy" id="63459"/>
    <lineage>
        <taxon>Eukaryota</taxon>
        <taxon>Viridiplantae</taxon>
        <taxon>Streptophyta</taxon>
        <taxon>Embryophyta</taxon>
        <taxon>Tracheophyta</taxon>
        <taxon>Spermatophyta</taxon>
        <taxon>Magnoliopsida</taxon>
        <taxon>eudicotyledons</taxon>
        <taxon>Gunneridae</taxon>
        <taxon>Pentapetalae</taxon>
        <taxon>Caryophyllales</taxon>
        <taxon>Chenopodiaceae</taxon>
        <taxon>Chenopodioideae</taxon>
        <taxon>Atripliceae</taxon>
        <taxon>Chenopodium</taxon>
    </lineage>
</organism>
<dbReference type="Gramene" id="AUR62026373-RA">
    <property type="protein sequence ID" value="AUR62026373-RA:cds"/>
    <property type="gene ID" value="AUR62026373"/>
</dbReference>
<dbReference type="InterPro" id="IPR003958">
    <property type="entry name" value="CBFA_NFYB_domain"/>
</dbReference>
<dbReference type="AlphaFoldDB" id="A0A803MBA6"/>
<dbReference type="CDD" id="cd22907">
    <property type="entry name" value="HFD_NFYB"/>
    <property type="match status" value="1"/>
</dbReference>
<dbReference type="EnsemblPlants" id="AUR62026373-RA">
    <property type="protein sequence ID" value="AUR62026373-RA:cds"/>
    <property type="gene ID" value="AUR62026373"/>
</dbReference>
<dbReference type="InterPro" id="IPR009072">
    <property type="entry name" value="Histone-fold"/>
</dbReference>
<dbReference type="Gene3D" id="1.10.20.10">
    <property type="entry name" value="Histone, subunit A"/>
    <property type="match status" value="1"/>
</dbReference>
<evidence type="ECO:0000313" key="5">
    <source>
        <dbReference type="EnsemblPlants" id="AUR62026373-RA:cds"/>
    </source>
</evidence>
<reference evidence="5" key="1">
    <citation type="journal article" date="2017" name="Nature">
        <title>The genome of Chenopodium quinoa.</title>
        <authorList>
            <person name="Jarvis D.E."/>
            <person name="Ho Y.S."/>
            <person name="Lightfoot D.J."/>
            <person name="Schmoeckel S.M."/>
            <person name="Li B."/>
            <person name="Borm T.J.A."/>
            <person name="Ohyanagi H."/>
            <person name="Mineta K."/>
            <person name="Michell C.T."/>
            <person name="Saber N."/>
            <person name="Kharbatia N.M."/>
            <person name="Rupper R.R."/>
            <person name="Sharp A.R."/>
            <person name="Dally N."/>
            <person name="Boughton B.A."/>
            <person name="Woo Y.H."/>
            <person name="Gao G."/>
            <person name="Schijlen E.G.W.M."/>
            <person name="Guo X."/>
            <person name="Momin A.A."/>
            <person name="Negrao S."/>
            <person name="Al-Babili S."/>
            <person name="Gehring C."/>
            <person name="Roessner U."/>
            <person name="Jung C."/>
            <person name="Murphy K."/>
            <person name="Arold S.T."/>
            <person name="Gojobori T."/>
            <person name="van der Linden C.G."/>
            <person name="van Loo E.N."/>
            <person name="Jellen E.N."/>
            <person name="Maughan P.J."/>
            <person name="Tester M."/>
        </authorList>
    </citation>
    <scope>NUCLEOTIDE SEQUENCE [LARGE SCALE GENOMIC DNA]</scope>
    <source>
        <strain evidence="5">cv. PI 614886</strain>
    </source>
</reference>
<dbReference type="SUPFAM" id="SSF47113">
    <property type="entry name" value="Histone-fold"/>
    <property type="match status" value="1"/>
</dbReference>
<dbReference type="GO" id="GO:0016602">
    <property type="term" value="C:CCAAT-binding factor complex"/>
    <property type="evidence" value="ECO:0007669"/>
    <property type="project" value="InterPro"/>
</dbReference>
<comment type="similarity">
    <text evidence="1">Belongs to the NFYB/HAP3 subunit family.</text>
</comment>
<dbReference type="GO" id="GO:0001228">
    <property type="term" value="F:DNA-binding transcription activator activity, RNA polymerase II-specific"/>
    <property type="evidence" value="ECO:0007669"/>
    <property type="project" value="InterPro"/>
</dbReference>
<keyword evidence="2" id="KW-0805">Transcription regulation</keyword>
<dbReference type="PANTHER" id="PTHR11064">
    <property type="entry name" value="CCAAT-BINDING TRANSCRIPTION FACTOR-RELATED"/>
    <property type="match status" value="1"/>
</dbReference>
<dbReference type="GO" id="GO:0000978">
    <property type="term" value="F:RNA polymerase II cis-regulatory region sequence-specific DNA binding"/>
    <property type="evidence" value="ECO:0007669"/>
    <property type="project" value="TreeGrafter"/>
</dbReference>
<name>A0A803MBA6_CHEQI</name>
<evidence type="ECO:0000313" key="6">
    <source>
        <dbReference type="Proteomes" id="UP000596660"/>
    </source>
</evidence>
<sequence>MRQVLPSNGQITDEAKETIQECISKFINYVSKEANEIRKVEQRKVISANDLVAAMSRLKLGHYAEPLLTYLNRYREVEGTDDFIQALRMRQGGYSSLQIHTDCISIVDLLQFQHPKDISVLWIQQELLEFIGSFVVRHVKKVSRSMVAQAHCFADLAHRCNFMRCINFF</sequence>
<evidence type="ECO:0000256" key="3">
    <source>
        <dbReference type="ARBA" id="ARBA00023163"/>
    </source>
</evidence>
<protein>
    <recommendedName>
        <fullName evidence="4">Transcription factor CBF/NF-Y/archaeal histone domain-containing protein</fullName>
    </recommendedName>
</protein>
<dbReference type="PRINTS" id="PR00615">
    <property type="entry name" value="CCAATSUBUNTA"/>
</dbReference>
<evidence type="ECO:0000256" key="1">
    <source>
        <dbReference type="ARBA" id="ARBA00009053"/>
    </source>
</evidence>
<keyword evidence="3" id="KW-0804">Transcription</keyword>